<keyword evidence="1 5" id="KW-0489">Methyltransferase</keyword>
<comment type="caution">
    <text evidence="5">Lacks conserved residue(s) required for the propagation of feature annotation.</text>
</comment>
<evidence type="ECO:0000259" key="7">
    <source>
        <dbReference type="Pfam" id="PF17827"/>
    </source>
</evidence>
<dbReference type="AlphaFoldDB" id="A0A917IQV6"/>
<evidence type="ECO:0000256" key="4">
    <source>
        <dbReference type="ARBA" id="ARBA00048391"/>
    </source>
</evidence>
<dbReference type="PROSITE" id="PS00092">
    <property type="entry name" value="N6_MTASE"/>
    <property type="match status" value="1"/>
</dbReference>
<keyword evidence="2 5" id="KW-0808">Transferase</keyword>
<evidence type="ECO:0000256" key="1">
    <source>
        <dbReference type="ARBA" id="ARBA00022603"/>
    </source>
</evidence>
<dbReference type="GO" id="GO:0102559">
    <property type="term" value="F:peptide chain release factor N(5)-glutamine methyltransferase activity"/>
    <property type="evidence" value="ECO:0007669"/>
    <property type="project" value="UniProtKB-EC"/>
</dbReference>
<protein>
    <recommendedName>
        <fullName evidence="5">Release factor glutamine methyltransferase</fullName>
        <shortName evidence="5">RF MTase</shortName>
        <ecNumber evidence="5">2.1.1.297</ecNumber>
    </recommendedName>
    <alternativeName>
        <fullName evidence="5">N5-glutamine methyltransferase PrmC</fullName>
    </alternativeName>
    <alternativeName>
        <fullName evidence="5">Protein-(glutamine-N5) MTase PrmC</fullName>
    </alternativeName>
    <alternativeName>
        <fullName evidence="5">Protein-glutamine N-methyltransferase PrmC</fullName>
    </alternativeName>
</protein>
<feature type="binding site" evidence="5">
    <location>
        <position position="204"/>
    </location>
    <ligand>
        <name>S-adenosyl-L-methionine</name>
        <dbReference type="ChEBI" id="CHEBI:59789"/>
    </ligand>
</feature>
<dbReference type="NCBIfam" id="TIGR00536">
    <property type="entry name" value="hemK_fam"/>
    <property type="match status" value="1"/>
</dbReference>
<dbReference type="EC" id="2.1.1.297" evidence="5"/>
<gene>
    <name evidence="5 8" type="primary">prmC</name>
    <name evidence="8" type="ORF">GCM10007359_06180</name>
</gene>
<dbReference type="InterPro" id="IPR050320">
    <property type="entry name" value="N5-glutamine_MTase"/>
</dbReference>
<reference evidence="8 9" key="1">
    <citation type="journal article" date="2014" name="Int. J. Syst. Evol. Microbiol.">
        <title>Complete genome sequence of Corynebacterium casei LMG S-19264T (=DSM 44701T), isolated from a smear-ripened cheese.</title>
        <authorList>
            <consortium name="US DOE Joint Genome Institute (JGI-PGF)"/>
            <person name="Walter F."/>
            <person name="Albersmeier A."/>
            <person name="Kalinowski J."/>
            <person name="Ruckert C."/>
        </authorList>
    </citation>
    <scope>NUCLEOTIDE SEQUENCE [LARGE SCALE GENOMIC DNA]</scope>
    <source>
        <strain evidence="8 9">CCM 8669</strain>
    </source>
</reference>
<dbReference type="NCBIfam" id="TIGR03534">
    <property type="entry name" value="RF_mod_PrmC"/>
    <property type="match status" value="1"/>
</dbReference>
<dbReference type="InterPro" id="IPR019874">
    <property type="entry name" value="RF_methyltr_PrmC"/>
</dbReference>
<comment type="function">
    <text evidence="5">Methylates the class 1 translation termination release factors RF1/PrfA and RF2/PrfB on the glutamine residue of the universally conserved GGQ motif.</text>
</comment>
<comment type="catalytic activity">
    <reaction evidence="4 5">
        <text>L-glutaminyl-[peptide chain release factor] + S-adenosyl-L-methionine = N(5)-methyl-L-glutaminyl-[peptide chain release factor] + S-adenosyl-L-homocysteine + H(+)</text>
        <dbReference type="Rhea" id="RHEA:42896"/>
        <dbReference type="Rhea" id="RHEA-COMP:10271"/>
        <dbReference type="Rhea" id="RHEA-COMP:10272"/>
        <dbReference type="ChEBI" id="CHEBI:15378"/>
        <dbReference type="ChEBI" id="CHEBI:30011"/>
        <dbReference type="ChEBI" id="CHEBI:57856"/>
        <dbReference type="ChEBI" id="CHEBI:59789"/>
        <dbReference type="ChEBI" id="CHEBI:61891"/>
        <dbReference type="EC" id="2.1.1.297"/>
    </reaction>
</comment>
<feature type="binding site" evidence="5">
    <location>
        <position position="162"/>
    </location>
    <ligand>
        <name>S-adenosyl-L-methionine</name>
        <dbReference type="ChEBI" id="CHEBI:59789"/>
    </ligand>
</feature>
<dbReference type="Proteomes" id="UP000600171">
    <property type="component" value="Unassembled WGS sequence"/>
</dbReference>
<dbReference type="Gene3D" id="1.10.8.10">
    <property type="entry name" value="DNA helicase RuvA subunit, C-terminal domain"/>
    <property type="match status" value="1"/>
</dbReference>
<dbReference type="Pfam" id="PF05175">
    <property type="entry name" value="MTS"/>
    <property type="match status" value="1"/>
</dbReference>
<evidence type="ECO:0000256" key="3">
    <source>
        <dbReference type="ARBA" id="ARBA00022691"/>
    </source>
</evidence>
<dbReference type="PANTHER" id="PTHR18895">
    <property type="entry name" value="HEMK METHYLTRANSFERASE"/>
    <property type="match status" value="1"/>
</dbReference>
<dbReference type="Gene3D" id="3.40.50.150">
    <property type="entry name" value="Vaccinia Virus protein VP39"/>
    <property type="match status" value="1"/>
</dbReference>
<comment type="similarity">
    <text evidence="5">Belongs to the protein N5-glutamine methyltransferase family. PrmC subfamily.</text>
</comment>
<feature type="domain" description="Methyltransferase small" evidence="6">
    <location>
        <begin position="131"/>
        <end position="212"/>
    </location>
</feature>
<sequence>MLPGEDLEKVLRRASGYLASAGVESALADAQLLAAFVWERTAGEQVSRGRVQALALMGTQVSEDFAALYEGLVRERGRRIPLQHLTGRAYFRSLELAVGPGVFVPRPETEELVSRVLERVSAVRTAEKTQRRLKIADLCTGSAAIAASLAEEASEVEVSAIELSELAYAWASKNLEGRGVRLVLGDARTAFEGEEGSFDIVAANPPYIPQQAIPKDPEVRDHDPALALYGGSDDGLLIPSQITTRAYSLLAPGGFFICEHAETQGEAMRQVLQLAGFIEIESIRDLTGRPRHTAGIKPKEVRQ</sequence>
<dbReference type="HAMAP" id="MF_02126">
    <property type="entry name" value="RF_methyltr_PrmC"/>
    <property type="match status" value="1"/>
</dbReference>
<dbReference type="PANTHER" id="PTHR18895:SF74">
    <property type="entry name" value="MTRF1L RELEASE FACTOR GLUTAMINE METHYLTRANSFERASE"/>
    <property type="match status" value="1"/>
</dbReference>
<dbReference type="InterPro" id="IPR040758">
    <property type="entry name" value="PrmC_N"/>
</dbReference>
<proteinExistence type="inferred from homology"/>
<feature type="domain" description="Release factor glutamine methyltransferase N-terminal" evidence="7">
    <location>
        <begin position="10"/>
        <end position="87"/>
    </location>
</feature>
<dbReference type="CDD" id="cd02440">
    <property type="entry name" value="AdoMet_MTases"/>
    <property type="match status" value="1"/>
</dbReference>
<organism evidence="8 9">
    <name type="scientific">Rothia aerolata</name>
    <dbReference type="NCBI Taxonomy" id="1812262"/>
    <lineage>
        <taxon>Bacteria</taxon>
        <taxon>Bacillati</taxon>
        <taxon>Actinomycetota</taxon>
        <taxon>Actinomycetes</taxon>
        <taxon>Micrococcales</taxon>
        <taxon>Micrococcaceae</taxon>
        <taxon>Rothia</taxon>
    </lineage>
</organism>
<evidence type="ECO:0000259" key="6">
    <source>
        <dbReference type="Pfam" id="PF05175"/>
    </source>
</evidence>
<dbReference type="Pfam" id="PF17827">
    <property type="entry name" value="PrmC_N"/>
    <property type="match status" value="1"/>
</dbReference>
<accession>A0A917IQV6</accession>
<dbReference type="InterPro" id="IPR002052">
    <property type="entry name" value="DNA_methylase_N6_adenine_CS"/>
</dbReference>
<dbReference type="GO" id="GO:0003676">
    <property type="term" value="F:nucleic acid binding"/>
    <property type="evidence" value="ECO:0007669"/>
    <property type="project" value="InterPro"/>
</dbReference>
<dbReference type="SUPFAM" id="SSF53335">
    <property type="entry name" value="S-adenosyl-L-methionine-dependent methyltransferases"/>
    <property type="match status" value="1"/>
</dbReference>
<dbReference type="InterPro" id="IPR007848">
    <property type="entry name" value="Small_mtfrase_dom"/>
</dbReference>
<dbReference type="EMBL" id="BMDC01000001">
    <property type="protein sequence ID" value="GGH59199.1"/>
    <property type="molecule type" value="Genomic_DNA"/>
</dbReference>
<dbReference type="GO" id="GO:0032259">
    <property type="term" value="P:methylation"/>
    <property type="evidence" value="ECO:0007669"/>
    <property type="project" value="UniProtKB-KW"/>
</dbReference>
<evidence type="ECO:0000313" key="9">
    <source>
        <dbReference type="Proteomes" id="UP000600171"/>
    </source>
</evidence>
<feature type="binding site" evidence="5">
    <location>
        <begin position="204"/>
        <end position="207"/>
    </location>
    <ligand>
        <name>substrate</name>
    </ligand>
</feature>
<evidence type="ECO:0000313" key="8">
    <source>
        <dbReference type="EMBL" id="GGH59199.1"/>
    </source>
</evidence>
<evidence type="ECO:0000256" key="5">
    <source>
        <dbReference type="HAMAP-Rule" id="MF_02126"/>
    </source>
</evidence>
<name>A0A917IQV6_9MICC</name>
<keyword evidence="3 5" id="KW-0949">S-adenosyl-L-methionine</keyword>
<dbReference type="InterPro" id="IPR029063">
    <property type="entry name" value="SAM-dependent_MTases_sf"/>
</dbReference>
<keyword evidence="9" id="KW-1185">Reference proteome</keyword>
<dbReference type="InterPro" id="IPR004556">
    <property type="entry name" value="HemK-like"/>
</dbReference>
<comment type="caution">
    <text evidence="8">The sequence shown here is derived from an EMBL/GenBank/DDBJ whole genome shotgun (WGS) entry which is preliminary data.</text>
</comment>
<evidence type="ECO:0000256" key="2">
    <source>
        <dbReference type="ARBA" id="ARBA00022679"/>
    </source>
</evidence>